<dbReference type="PROSITE" id="PS51681">
    <property type="entry name" value="SAM_MT_NNMT_PNMT_TEMT"/>
    <property type="match status" value="1"/>
</dbReference>
<keyword evidence="4" id="KW-0949">S-adenosyl-L-methionine</keyword>
<evidence type="ECO:0000313" key="6">
    <source>
        <dbReference type="Proteomes" id="UP001176940"/>
    </source>
</evidence>
<evidence type="ECO:0000256" key="1">
    <source>
        <dbReference type="ARBA" id="ARBA00007996"/>
    </source>
</evidence>
<evidence type="ECO:0000313" key="5">
    <source>
        <dbReference type="EMBL" id="CAJ0967718.1"/>
    </source>
</evidence>
<dbReference type="EMBL" id="CAUEEQ010078535">
    <property type="protein sequence ID" value="CAJ0967718.1"/>
    <property type="molecule type" value="Genomic_DNA"/>
</dbReference>
<name>A0ABN9MLR3_9NEOB</name>
<accession>A0ABN9MLR3</accession>
<dbReference type="Pfam" id="PF01234">
    <property type="entry name" value="NNMT_PNMT_TEMT"/>
    <property type="match status" value="1"/>
</dbReference>
<evidence type="ECO:0000256" key="2">
    <source>
        <dbReference type="ARBA" id="ARBA00022603"/>
    </source>
</evidence>
<keyword evidence="3" id="KW-0808">Transferase</keyword>
<dbReference type="SUPFAM" id="SSF53335">
    <property type="entry name" value="S-adenosyl-L-methionine-dependent methyltransferases"/>
    <property type="match status" value="1"/>
</dbReference>
<protein>
    <submittedName>
        <fullName evidence="5">Uncharacterized protein</fullName>
    </submittedName>
</protein>
<gene>
    <name evidence="5" type="ORF">RIMI_LOCUS22431967</name>
</gene>
<keyword evidence="2" id="KW-0489">Methyltransferase</keyword>
<dbReference type="Proteomes" id="UP001176940">
    <property type="component" value="Unassembled WGS sequence"/>
</dbReference>
<comment type="caution">
    <text evidence="5">The sequence shown here is derived from an EMBL/GenBank/DDBJ whole genome shotgun (WGS) entry which is preliminary data.</text>
</comment>
<dbReference type="InterPro" id="IPR029063">
    <property type="entry name" value="SAM-dependent_MTases_sf"/>
</dbReference>
<dbReference type="PANTHER" id="PTHR10867:SF44">
    <property type="entry name" value="NICOTINAMIDE N-METHYLTRANSFERASE ISOFORM X2"/>
    <property type="match status" value="1"/>
</dbReference>
<reference evidence="5" key="1">
    <citation type="submission" date="2023-07" db="EMBL/GenBank/DDBJ databases">
        <authorList>
            <person name="Stuckert A."/>
        </authorList>
    </citation>
    <scope>NUCLEOTIDE SEQUENCE</scope>
</reference>
<sequence>MDSSTYKRYHEDGYDSRQCLEHYFSDKPDTVFAEDSLVFPIENLLKTFTEGHIKGDILIELSPGSMVHHLFAACEFFKHIIVLKARDRCIMELKRWVDERTGAFDWRHATKLHVIGESSDLLQDKEGKVRSALQHVVKCDFEKENMMDPIKLPLADCTIIAWLLDLICKDQDDFMRYLRRFSKLLKPEGHFILIGCLEMTYYTVGKDKFHAFNYNKDFARNALVEEGFVIDCCNIKKRRDVSDLTDYKAHIFIAAHKENDQLQDKEGKVRSALQHVVKCNLEKEDIIDPIV</sequence>
<dbReference type="InterPro" id="IPR000940">
    <property type="entry name" value="NNMT_TEMT_trans"/>
</dbReference>
<evidence type="ECO:0000256" key="3">
    <source>
        <dbReference type="ARBA" id="ARBA00022679"/>
    </source>
</evidence>
<comment type="similarity">
    <text evidence="1">Belongs to the class I-like SAM-binding methyltransferase superfamily. NNMT/PNMT/TEMT family.</text>
</comment>
<proteinExistence type="inferred from homology"/>
<evidence type="ECO:0000256" key="4">
    <source>
        <dbReference type="ARBA" id="ARBA00022691"/>
    </source>
</evidence>
<keyword evidence="6" id="KW-1185">Reference proteome</keyword>
<organism evidence="5 6">
    <name type="scientific">Ranitomeya imitator</name>
    <name type="common">mimic poison frog</name>
    <dbReference type="NCBI Taxonomy" id="111125"/>
    <lineage>
        <taxon>Eukaryota</taxon>
        <taxon>Metazoa</taxon>
        <taxon>Chordata</taxon>
        <taxon>Craniata</taxon>
        <taxon>Vertebrata</taxon>
        <taxon>Euteleostomi</taxon>
        <taxon>Amphibia</taxon>
        <taxon>Batrachia</taxon>
        <taxon>Anura</taxon>
        <taxon>Neobatrachia</taxon>
        <taxon>Hyloidea</taxon>
        <taxon>Dendrobatidae</taxon>
        <taxon>Dendrobatinae</taxon>
        <taxon>Ranitomeya</taxon>
    </lineage>
</organism>
<dbReference type="Gene3D" id="3.40.50.150">
    <property type="entry name" value="Vaccinia Virus protein VP39"/>
    <property type="match status" value="1"/>
</dbReference>
<dbReference type="PANTHER" id="PTHR10867">
    <property type="entry name" value="NNMT/PNMT/TEMT FAMILY MEMBER"/>
    <property type="match status" value="1"/>
</dbReference>